<dbReference type="EMBL" id="VTOW01000002">
    <property type="protein sequence ID" value="NKE71589.1"/>
    <property type="molecule type" value="Genomic_DNA"/>
</dbReference>
<evidence type="ECO:0000256" key="7">
    <source>
        <dbReference type="SAM" id="Phobius"/>
    </source>
</evidence>
<protein>
    <submittedName>
        <fullName evidence="9">DUF421 domain-containing protein</fullName>
    </submittedName>
</protein>
<dbReference type="PANTHER" id="PTHR34582:SF6">
    <property type="entry name" value="UPF0702 TRANSMEMBRANE PROTEIN YCAP"/>
    <property type="match status" value="1"/>
</dbReference>
<dbReference type="InterPro" id="IPR007353">
    <property type="entry name" value="DUF421"/>
</dbReference>
<evidence type="ECO:0000256" key="4">
    <source>
        <dbReference type="ARBA" id="ARBA00022692"/>
    </source>
</evidence>
<feature type="transmembrane region" description="Helical" evidence="7">
    <location>
        <begin position="55"/>
        <end position="75"/>
    </location>
</feature>
<comment type="caution">
    <text evidence="9">The sequence shown here is derived from an EMBL/GenBank/DDBJ whole genome shotgun (WGS) entry which is preliminary data.</text>
</comment>
<keyword evidence="3" id="KW-1003">Cell membrane</keyword>
<dbReference type="Gene3D" id="3.30.240.20">
    <property type="entry name" value="bsu07140 like domains"/>
    <property type="match status" value="1"/>
</dbReference>
<feature type="domain" description="YetF C-terminal" evidence="8">
    <location>
        <begin position="78"/>
        <end position="147"/>
    </location>
</feature>
<evidence type="ECO:0000256" key="2">
    <source>
        <dbReference type="ARBA" id="ARBA00006448"/>
    </source>
</evidence>
<gene>
    <name evidence="9" type="ORF">MNODULE_12645</name>
</gene>
<evidence type="ECO:0000313" key="9">
    <source>
        <dbReference type="EMBL" id="NKE71589.1"/>
    </source>
</evidence>
<dbReference type="GO" id="GO:0005886">
    <property type="term" value="C:plasma membrane"/>
    <property type="evidence" value="ECO:0007669"/>
    <property type="project" value="UniProtKB-SubCell"/>
</dbReference>
<keyword evidence="10" id="KW-1185">Reference proteome</keyword>
<reference evidence="9 10" key="1">
    <citation type="journal article" date="2020" name="Nature">
        <title>Bacterial chemolithoautotrophy via manganese oxidation.</title>
        <authorList>
            <person name="Yu H."/>
            <person name="Leadbetter J.R."/>
        </authorList>
    </citation>
    <scope>NUCLEOTIDE SEQUENCE [LARGE SCALE GENOMIC DNA]</scope>
    <source>
        <strain evidence="9 10">Mn-1</strain>
    </source>
</reference>
<dbReference type="AlphaFoldDB" id="A0A7X6IBN2"/>
<keyword evidence="6 7" id="KW-0472">Membrane</keyword>
<keyword evidence="4 7" id="KW-0812">Transmembrane</keyword>
<evidence type="ECO:0000259" key="8">
    <source>
        <dbReference type="Pfam" id="PF04239"/>
    </source>
</evidence>
<name>A0A7X6IBN2_9BACT</name>
<feature type="transmembrane region" description="Helical" evidence="7">
    <location>
        <begin position="29"/>
        <end position="49"/>
    </location>
</feature>
<dbReference type="PANTHER" id="PTHR34582">
    <property type="entry name" value="UPF0702 TRANSMEMBRANE PROTEIN YCAP"/>
    <property type="match status" value="1"/>
</dbReference>
<keyword evidence="5 7" id="KW-1133">Transmembrane helix</keyword>
<dbReference type="Proteomes" id="UP000534783">
    <property type="component" value="Unassembled WGS sequence"/>
</dbReference>
<feature type="transmembrane region" description="Helical" evidence="7">
    <location>
        <begin position="6"/>
        <end position="22"/>
    </location>
</feature>
<dbReference type="InterPro" id="IPR023090">
    <property type="entry name" value="UPF0702_alpha/beta_dom_sf"/>
</dbReference>
<proteinExistence type="inferred from homology"/>
<evidence type="ECO:0000256" key="5">
    <source>
        <dbReference type="ARBA" id="ARBA00022989"/>
    </source>
</evidence>
<dbReference type="RefSeq" id="WP_168060358.1">
    <property type="nucleotide sequence ID" value="NZ_VTOW01000002.1"/>
</dbReference>
<comment type="subcellular location">
    <subcellularLocation>
        <location evidence="1">Cell membrane</location>
        <topology evidence="1">Multi-pass membrane protein</topology>
    </subcellularLocation>
</comment>
<evidence type="ECO:0000313" key="10">
    <source>
        <dbReference type="Proteomes" id="UP000534783"/>
    </source>
</evidence>
<evidence type="ECO:0000256" key="1">
    <source>
        <dbReference type="ARBA" id="ARBA00004651"/>
    </source>
</evidence>
<comment type="similarity">
    <text evidence="2">Belongs to the UPF0702 family.</text>
</comment>
<organism evidence="9 10">
    <name type="scientific">Candidatus Manganitrophus noduliformans</name>
    <dbReference type="NCBI Taxonomy" id="2606439"/>
    <lineage>
        <taxon>Bacteria</taxon>
        <taxon>Pseudomonadati</taxon>
        <taxon>Nitrospirota</taxon>
        <taxon>Nitrospiria</taxon>
        <taxon>Candidatus Troglogloeales</taxon>
        <taxon>Candidatus Manganitrophaceae</taxon>
        <taxon>Candidatus Manganitrophus</taxon>
    </lineage>
</organism>
<evidence type="ECO:0000256" key="6">
    <source>
        <dbReference type="ARBA" id="ARBA00023136"/>
    </source>
</evidence>
<dbReference type="Pfam" id="PF04239">
    <property type="entry name" value="DUF421"/>
    <property type="match status" value="1"/>
</dbReference>
<sequence>MDAVLRGLAVYIFLLIVFRIGGKRSVSEVTTFDFVLILIIAEAAQQALLGQDYSITNAFLLIITLLGADILMSLVKQRSPRAEKWLDGVPLIIVENGRPLHDRMDKARVDESDILTAARERLGLERMDQIKYAVLERSGGISIIPKRAA</sequence>
<evidence type="ECO:0000256" key="3">
    <source>
        <dbReference type="ARBA" id="ARBA00022475"/>
    </source>
</evidence>
<accession>A0A7X6IBN2</accession>